<reference evidence="1" key="2">
    <citation type="journal article" date="2021" name="PeerJ">
        <title>Extensive microbial diversity within the chicken gut microbiome revealed by metagenomics and culture.</title>
        <authorList>
            <person name="Gilroy R."/>
            <person name="Ravi A."/>
            <person name="Getino M."/>
            <person name="Pursley I."/>
            <person name="Horton D.L."/>
            <person name="Alikhan N.F."/>
            <person name="Baker D."/>
            <person name="Gharbi K."/>
            <person name="Hall N."/>
            <person name="Watson M."/>
            <person name="Adriaenssens E.M."/>
            <person name="Foster-Nyarko E."/>
            <person name="Jarju S."/>
            <person name="Secka A."/>
            <person name="Antonio M."/>
            <person name="Oren A."/>
            <person name="Chaudhuri R.R."/>
            <person name="La Ragione R."/>
            <person name="Hildebrand F."/>
            <person name="Pallen M.J."/>
        </authorList>
    </citation>
    <scope>NUCLEOTIDE SEQUENCE</scope>
    <source>
        <strain evidence="1">9366</strain>
    </source>
</reference>
<dbReference type="InterPro" id="IPR036895">
    <property type="entry name" value="Uracil-DNA_glycosylase-like_sf"/>
</dbReference>
<reference evidence="1" key="1">
    <citation type="submission" date="2020-10" db="EMBL/GenBank/DDBJ databases">
        <authorList>
            <person name="Gilroy R."/>
        </authorList>
    </citation>
    <scope>NUCLEOTIDE SEQUENCE</scope>
    <source>
        <strain evidence="1">9366</strain>
    </source>
</reference>
<keyword evidence="1" id="KW-0378">Hydrolase</keyword>
<dbReference type="GO" id="GO:0033958">
    <property type="term" value="F:DNA-deoxyinosine glycosylase activity"/>
    <property type="evidence" value="ECO:0007669"/>
    <property type="project" value="UniProtKB-EC"/>
</dbReference>
<keyword evidence="1" id="KW-0326">Glycosidase</keyword>
<evidence type="ECO:0000313" key="1">
    <source>
        <dbReference type="EMBL" id="HIU62971.1"/>
    </source>
</evidence>
<dbReference type="NCBIfam" id="TIGR04274">
    <property type="entry name" value="hypoxanDNAglyco"/>
    <property type="match status" value="1"/>
</dbReference>
<proteinExistence type="predicted"/>
<organism evidence="1 2">
    <name type="scientific">Candidatus Caccalectryoclostridium excrementigallinarum</name>
    <dbReference type="NCBI Taxonomy" id="2840710"/>
    <lineage>
        <taxon>Bacteria</taxon>
        <taxon>Bacillati</taxon>
        <taxon>Bacillota</taxon>
        <taxon>Clostridia</taxon>
        <taxon>Christensenellales</taxon>
        <taxon>Christensenellaceae</taxon>
        <taxon>Christensenellaceae incertae sedis</taxon>
        <taxon>Candidatus Caccalectryoclostridium</taxon>
    </lineage>
</organism>
<dbReference type="Proteomes" id="UP000824145">
    <property type="component" value="Unassembled WGS sequence"/>
</dbReference>
<dbReference type="EC" id="3.2.2.15" evidence="1"/>
<dbReference type="AlphaFoldDB" id="A0A9D1MMP3"/>
<dbReference type="EMBL" id="DVNJ01000022">
    <property type="protein sequence ID" value="HIU62971.1"/>
    <property type="molecule type" value="Genomic_DNA"/>
</dbReference>
<comment type="caution">
    <text evidence="1">The sequence shown here is derived from an EMBL/GenBank/DDBJ whole genome shotgun (WGS) entry which is preliminary data.</text>
</comment>
<dbReference type="CDD" id="cd10032">
    <property type="entry name" value="UDG-F6_HDG"/>
    <property type="match status" value="1"/>
</dbReference>
<dbReference type="Gene3D" id="3.40.470.10">
    <property type="entry name" value="Uracil-DNA glycosylase-like domain"/>
    <property type="match status" value="1"/>
</dbReference>
<evidence type="ECO:0000313" key="2">
    <source>
        <dbReference type="Proteomes" id="UP000824145"/>
    </source>
</evidence>
<sequence>MKEGLPPVYSPDCEILILGSFPSVLSRGNFYYANPRNRFWQMLAQVFGEQVPTDIEGRKAFLLAHKIALWDVVKRTEIKGSGDEDLKPTREQINDVAGLIAGGKIRKILLNGGRSAELFSKWLQKDISLPAVKMGSTSTRNFRFDFKEWESQLKDI</sequence>
<protein>
    <submittedName>
        <fullName evidence="1">DNA-deoxyinosine glycosylase</fullName>
        <ecNumber evidence="1">3.2.2.15</ecNumber>
    </submittedName>
</protein>
<dbReference type="SUPFAM" id="SSF52141">
    <property type="entry name" value="Uracil-DNA glycosylase-like"/>
    <property type="match status" value="1"/>
</dbReference>
<accession>A0A9D1MMP3</accession>
<gene>
    <name evidence="1" type="ORF">IAB07_04330</name>
</gene>
<dbReference type="InterPro" id="IPR026353">
    <property type="entry name" value="Hypoxan-DNA_Glyclase"/>
</dbReference>
<name>A0A9D1MMP3_9FIRM</name>